<dbReference type="InterPro" id="IPR018391">
    <property type="entry name" value="PQQ_b-propeller_rpt"/>
</dbReference>
<dbReference type="InterPro" id="IPR011047">
    <property type="entry name" value="Quinoprotein_ADH-like_sf"/>
</dbReference>
<dbReference type="InterPro" id="IPR015943">
    <property type="entry name" value="WD40/YVTN_repeat-like_dom_sf"/>
</dbReference>
<feature type="domain" description="Pyrrolo-quinoline quinone repeat" evidence="2">
    <location>
        <begin position="225"/>
        <end position="336"/>
    </location>
</feature>
<dbReference type="PANTHER" id="PTHR34512:SF30">
    <property type="entry name" value="OUTER MEMBRANE PROTEIN ASSEMBLY FACTOR BAMB"/>
    <property type="match status" value="1"/>
</dbReference>
<evidence type="ECO:0000313" key="4">
    <source>
        <dbReference type="Proteomes" id="UP000439022"/>
    </source>
</evidence>
<dbReference type="AlphaFoldDB" id="A0A6A8GF69"/>
<evidence type="ECO:0000256" key="1">
    <source>
        <dbReference type="SAM" id="MobiDB-lite"/>
    </source>
</evidence>
<dbReference type="InterPro" id="IPR006311">
    <property type="entry name" value="TAT_signal"/>
</dbReference>
<sequence length="467" mass="50550">MPSTSDSTAPLEASDAEQTLSDSLEDSPNGVTLSRRQLLGAGGAAVGLGGLGGYVLGARPFRASGCDRSPISVEDDEWSFPNYDRRHTSTAPARAAPDSLDERWHLEWDVFQYGTPVVANDRIFLAVENDRGSSLRALDIVTGSELWRKRFQEVHEAHPAVAAGDSVYYHTNTDERGRTALALAMGDGRERWAYSLENLHAYPPLLVLTDGMALVDDPAIGDEQTEVMAVDTRSGEQCWQTSLDTNALNPTPAVAGGRAYYTARRHLAGDDDENESGALFALDTETGTVAWETAIPRNVDGPPVVGDDIAYLSVFNGPLVAVSRHTGDEIWRHEQTELFGRGEAGTEYAHPSYELGALTPDALVTRLEAYSEASDRLRAFDPKTGELLWERVAEGTDAWFTSPTAAGTDAFVAENRDDDSGRLVRLDARTGVVEETVSFDSWAHHSPIFADGSAVFVTGTGMRVFGP</sequence>
<dbReference type="PANTHER" id="PTHR34512">
    <property type="entry name" value="CELL SURFACE PROTEIN"/>
    <property type="match status" value="1"/>
</dbReference>
<dbReference type="EMBL" id="WKJO01000001">
    <property type="protein sequence ID" value="MRX21775.1"/>
    <property type="molecule type" value="Genomic_DNA"/>
</dbReference>
<feature type="region of interest" description="Disordered" evidence="1">
    <location>
        <begin position="1"/>
        <end position="29"/>
    </location>
</feature>
<proteinExistence type="predicted"/>
<gene>
    <name evidence="3" type="ORF">GJR96_07370</name>
</gene>
<evidence type="ECO:0000313" key="3">
    <source>
        <dbReference type="EMBL" id="MRX21775.1"/>
    </source>
</evidence>
<dbReference type="Proteomes" id="UP000439022">
    <property type="component" value="Unassembled WGS sequence"/>
</dbReference>
<dbReference type="SMART" id="SM00564">
    <property type="entry name" value="PQQ"/>
    <property type="match status" value="5"/>
</dbReference>
<name>A0A6A8GF69_9EURY</name>
<dbReference type="Pfam" id="PF13360">
    <property type="entry name" value="PQQ_2"/>
    <property type="match status" value="2"/>
</dbReference>
<dbReference type="PROSITE" id="PS51318">
    <property type="entry name" value="TAT"/>
    <property type="match status" value="1"/>
</dbReference>
<dbReference type="Gene3D" id="2.130.10.10">
    <property type="entry name" value="YVTN repeat-like/Quinoprotein amine dehydrogenase"/>
    <property type="match status" value="2"/>
</dbReference>
<comment type="caution">
    <text evidence="3">The sequence shown here is derived from an EMBL/GenBank/DDBJ whole genome shotgun (WGS) entry which is preliminary data.</text>
</comment>
<organism evidence="3 4">
    <name type="scientific">Haloferax litoreum</name>
    <dbReference type="NCBI Taxonomy" id="2666140"/>
    <lineage>
        <taxon>Archaea</taxon>
        <taxon>Methanobacteriati</taxon>
        <taxon>Methanobacteriota</taxon>
        <taxon>Stenosarchaea group</taxon>
        <taxon>Halobacteria</taxon>
        <taxon>Halobacteriales</taxon>
        <taxon>Haloferacaceae</taxon>
        <taxon>Haloferax</taxon>
    </lineage>
</organism>
<evidence type="ECO:0000259" key="2">
    <source>
        <dbReference type="Pfam" id="PF13360"/>
    </source>
</evidence>
<protein>
    <submittedName>
        <fullName evidence="3">PQQ-binding-like beta-propeller repeat protein</fullName>
    </submittedName>
</protein>
<dbReference type="SUPFAM" id="SSF50998">
    <property type="entry name" value="Quinoprotein alcohol dehydrogenase-like"/>
    <property type="match status" value="2"/>
</dbReference>
<reference evidence="3 4" key="1">
    <citation type="submission" date="2019-11" db="EMBL/GenBank/DDBJ databases">
        <title>Whole genome sequence of Haloferax sp. MBLA0076.</title>
        <authorList>
            <person name="Seo M.-J."/>
            <person name="Cho E.-S."/>
        </authorList>
    </citation>
    <scope>NUCLEOTIDE SEQUENCE [LARGE SCALE GENOMIC DNA]</scope>
    <source>
        <strain evidence="3 4">MBLA0076</strain>
    </source>
</reference>
<keyword evidence="4" id="KW-1185">Reference proteome</keyword>
<dbReference type="InterPro" id="IPR002372">
    <property type="entry name" value="PQQ_rpt_dom"/>
</dbReference>
<dbReference type="RefSeq" id="WP_151162350.1">
    <property type="nucleotide sequence ID" value="NZ_WKJO01000001.1"/>
</dbReference>
<accession>A0A6A8GF69</accession>
<feature type="domain" description="Pyrrolo-quinoline quinone repeat" evidence="2">
    <location>
        <begin position="375"/>
        <end position="461"/>
    </location>
</feature>